<feature type="transmembrane region" description="Helical" evidence="2">
    <location>
        <begin position="31"/>
        <end position="51"/>
    </location>
</feature>
<feature type="transmembrane region" description="Helical" evidence="2">
    <location>
        <begin position="166"/>
        <end position="187"/>
    </location>
</feature>
<sequence length="221" mass="24170">MLTISAIAIAFIAIPSLLSGALPLGPDPMPHFLSLLIHAAPGALALFIGPFQFATRLRGRYPALHRVSGRVYMVSVVVAAVAAFIAATYSISGFAAQVAFYILSVAWLYTLFRAFRTIRRGEVQLHRIWMIRNYSLTFAAVTLRIYLFSGIALQQTTFPSLTFADIYVTAVWASILGNVLVAEYFIVNRTLQPLARRQQRRDSSITPAQSGGPVGAAQIHS</sequence>
<feature type="transmembrane region" description="Helical" evidence="2">
    <location>
        <begin position="136"/>
        <end position="154"/>
    </location>
</feature>
<evidence type="ECO:0000313" key="4">
    <source>
        <dbReference type="Proteomes" id="UP001299970"/>
    </source>
</evidence>
<accession>A0ABS9TTU8</accession>
<keyword evidence="2" id="KW-0812">Transmembrane</keyword>
<dbReference type="Pfam" id="PF10067">
    <property type="entry name" value="DUF2306"/>
    <property type="match status" value="1"/>
</dbReference>
<dbReference type="EMBL" id="JAKXMK010000053">
    <property type="protein sequence ID" value="MCH6171970.1"/>
    <property type="molecule type" value="Genomic_DNA"/>
</dbReference>
<evidence type="ECO:0000313" key="3">
    <source>
        <dbReference type="EMBL" id="MCH6171970.1"/>
    </source>
</evidence>
<evidence type="ECO:0000256" key="2">
    <source>
        <dbReference type="SAM" id="Phobius"/>
    </source>
</evidence>
<reference evidence="3 4" key="1">
    <citation type="submission" date="2022-03" db="EMBL/GenBank/DDBJ databases">
        <title>Pseudonocardia alaer sp. nov., a novel actinomycete isolated from reed forest soil.</title>
        <authorList>
            <person name="Wang L."/>
        </authorList>
    </citation>
    <scope>NUCLEOTIDE SEQUENCE [LARGE SCALE GENOMIC DNA]</scope>
    <source>
        <strain evidence="3 4">Y-16303</strain>
    </source>
</reference>
<gene>
    <name evidence="3" type="ORF">MMF94_40340</name>
</gene>
<keyword evidence="2" id="KW-0472">Membrane</keyword>
<dbReference type="InterPro" id="IPR018750">
    <property type="entry name" value="DUF2306_membrane"/>
</dbReference>
<feature type="transmembrane region" description="Helical" evidence="2">
    <location>
        <begin position="71"/>
        <end position="92"/>
    </location>
</feature>
<evidence type="ECO:0000256" key="1">
    <source>
        <dbReference type="SAM" id="MobiDB-lite"/>
    </source>
</evidence>
<organism evidence="3 4">
    <name type="scientific">Pseudonocardia alaniniphila</name>
    <dbReference type="NCBI Taxonomy" id="75291"/>
    <lineage>
        <taxon>Bacteria</taxon>
        <taxon>Bacillati</taxon>
        <taxon>Actinomycetota</taxon>
        <taxon>Actinomycetes</taxon>
        <taxon>Pseudonocardiales</taxon>
        <taxon>Pseudonocardiaceae</taxon>
        <taxon>Pseudonocardia</taxon>
    </lineage>
</organism>
<proteinExistence type="predicted"/>
<name>A0ABS9TTU8_9PSEU</name>
<protein>
    <submittedName>
        <fullName evidence="3">DUF2306 domain-containing protein</fullName>
    </submittedName>
</protein>
<dbReference type="Proteomes" id="UP001299970">
    <property type="component" value="Unassembled WGS sequence"/>
</dbReference>
<feature type="transmembrane region" description="Helical" evidence="2">
    <location>
        <begin position="98"/>
        <end position="115"/>
    </location>
</feature>
<comment type="caution">
    <text evidence="3">The sequence shown here is derived from an EMBL/GenBank/DDBJ whole genome shotgun (WGS) entry which is preliminary data.</text>
</comment>
<keyword evidence="4" id="KW-1185">Reference proteome</keyword>
<keyword evidence="2" id="KW-1133">Transmembrane helix</keyword>
<feature type="region of interest" description="Disordered" evidence="1">
    <location>
        <begin position="198"/>
        <end position="221"/>
    </location>
</feature>
<dbReference type="RefSeq" id="WP_241042777.1">
    <property type="nucleotide sequence ID" value="NZ_BAAAJF010000027.1"/>
</dbReference>